<dbReference type="EMBL" id="JBHSLW010000011">
    <property type="protein sequence ID" value="MFC5420032.1"/>
    <property type="molecule type" value="Genomic_DNA"/>
</dbReference>
<dbReference type="Gene3D" id="1.20.1250.20">
    <property type="entry name" value="MFS general substrate transporter like domains"/>
    <property type="match status" value="1"/>
</dbReference>
<evidence type="ECO:0000313" key="9">
    <source>
        <dbReference type="Proteomes" id="UP001596053"/>
    </source>
</evidence>
<comment type="caution">
    <text evidence="8">The sequence shown here is derived from an EMBL/GenBank/DDBJ whole genome shotgun (WGS) entry which is preliminary data.</text>
</comment>
<dbReference type="Proteomes" id="UP001596053">
    <property type="component" value="Unassembled WGS sequence"/>
</dbReference>
<accession>A0ABW0IP55</accession>
<dbReference type="InterPro" id="IPR036259">
    <property type="entry name" value="MFS_trans_sf"/>
</dbReference>
<feature type="transmembrane region" description="Helical" evidence="6">
    <location>
        <begin position="92"/>
        <end position="112"/>
    </location>
</feature>
<feature type="transmembrane region" description="Helical" evidence="6">
    <location>
        <begin position="152"/>
        <end position="173"/>
    </location>
</feature>
<dbReference type="PANTHER" id="PTHR43124:SF5">
    <property type="entry name" value="PURINE RIBONUCLEOSIDE EFFLUX PUMP NEPI"/>
    <property type="match status" value="1"/>
</dbReference>
<sequence length="406" mass="40831">MSDSLSATADAELVGIVPEERMAAWPAVFALSLGVFALVSAEFLPASVLTSIAADLSISVGAAGQTVTVTSLVGVAAAIFTPIVTSRFDRRLVLWSLLSLLALSSLVTALANGFVMLLAARFLLGLALGGFWSMAPALTLRLVPAQSVPRALALISAGVSAAFIGGGPLGAYLDSLIGWRMVFGLSAGLAGVALLALLATMPPLPPQAAPRLGTLGILFSRPSVRLMLISVLVIISGQFTGFTYIRPFLEQAPQLGVGAITIVLLGYGLGNVVGNFAGGVVAGRGVKLAIVSFALAIGILGLVLLQFGASPIVAGIAVALWGFAFGFAPVGFQTWMMRVAADHAESVSGLVTAAFLVAIAGGAVLGGLLVNHVGGLGPIGYMAVATLAGALLVLVAGREPPAALAG</sequence>
<evidence type="ECO:0000256" key="3">
    <source>
        <dbReference type="ARBA" id="ARBA00022692"/>
    </source>
</evidence>
<evidence type="ECO:0000256" key="6">
    <source>
        <dbReference type="SAM" id="Phobius"/>
    </source>
</evidence>
<feature type="transmembrane region" description="Helical" evidence="6">
    <location>
        <begin position="56"/>
        <end position="80"/>
    </location>
</feature>
<dbReference type="InterPro" id="IPR050189">
    <property type="entry name" value="MFS_Efflux_Transporters"/>
</dbReference>
<dbReference type="PANTHER" id="PTHR43124">
    <property type="entry name" value="PURINE EFFLUX PUMP PBUE"/>
    <property type="match status" value="1"/>
</dbReference>
<feature type="transmembrane region" description="Helical" evidence="6">
    <location>
        <begin position="313"/>
        <end position="335"/>
    </location>
</feature>
<feature type="transmembrane region" description="Helical" evidence="6">
    <location>
        <begin position="376"/>
        <end position="396"/>
    </location>
</feature>
<dbReference type="PROSITE" id="PS50850">
    <property type="entry name" value="MFS"/>
    <property type="match status" value="1"/>
</dbReference>
<keyword evidence="3 6" id="KW-0812">Transmembrane</keyword>
<comment type="subcellular location">
    <subcellularLocation>
        <location evidence="1">Cell membrane</location>
        <topology evidence="1">Multi-pass membrane protein</topology>
    </subcellularLocation>
</comment>
<keyword evidence="5 6" id="KW-0472">Membrane</keyword>
<keyword evidence="4 6" id="KW-1133">Transmembrane helix</keyword>
<dbReference type="RefSeq" id="WP_377798184.1">
    <property type="nucleotide sequence ID" value="NZ_JBHSLW010000011.1"/>
</dbReference>
<dbReference type="CDD" id="cd17324">
    <property type="entry name" value="MFS_NepI_like"/>
    <property type="match status" value="1"/>
</dbReference>
<feature type="transmembrane region" description="Helical" evidence="6">
    <location>
        <begin position="288"/>
        <end position="307"/>
    </location>
</feature>
<feature type="transmembrane region" description="Helical" evidence="6">
    <location>
        <begin position="224"/>
        <end position="245"/>
    </location>
</feature>
<feature type="transmembrane region" description="Helical" evidence="6">
    <location>
        <begin position="179"/>
        <end position="204"/>
    </location>
</feature>
<evidence type="ECO:0000256" key="1">
    <source>
        <dbReference type="ARBA" id="ARBA00004651"/>
    </source>
</evidence>
<proteinExistence type="predicted"/>
<feature type="transmembrane region" description="Helical" evidence="6">
    <location>
        <begin position="257"/>
        <end position="281"/>
    </location>
</feature>
<feature type="transmembrane region" description="Helical" evidence="6">
    <location>
        <begin position="23"/>
        <end position="44"/>
    </location>
</feature>
<keyword evidence="2" id="KW-1003">Cell membrane</keyword>
<dbReference type="Pfam" id="PF07690">
    <property type="entry name" value="MFS_1"/>
    <property type="match status" value="1"/>
</dbReference>
<reference evidence="9" key="1">
    <citation type="journal article" date="2019" name="Int. J. Syst. Evol. Microbiol.">
        <title>The Global Catalogue of Microorganisms (GCM) 10K type strain sequencing project: providing services to taxonomists for standard genome sequencing and annotation.</title>
        <authorList>
            <consortium name="The Broad Institute Genomics Platform"/>
            <consortium name="The Broad Institute Genome Sequencing Center for Infectious Disease"/>
            <person name="Wu L."/>
            <person name="Ma J."/>
        </authorList>
    </citation>
    <scope>NUCLEOTIDE SEQUENCE [LARGE SCALE GENOMIC DNA]</scope>
    <source>
        <strain evidence="9">NCAIM B.01391</strain>
    </source>
</reference>
<keyword evidence="9" id="KW-1185">Reference proteome</keyword>
<evidence type="ECO:0000256" key="2">
    <source>
        <dbReference type="ARBA" id="ARBA00022475"/>
    </source>
</evidence>
<evidence type="ECO:0000259" key="7">
    <source>
        <dbReference type="PROSITE" id="PS50850"/>
    </source>
</evidence>
<name>A0ABW0IP55_9HYPH</name>
<gene>
    <name evidence="8" type="ORF">ACFPOB_10705</name>
</gene>
<protein>
    <submittedName>
        <fullName evidence="8">MFS transporter</fullName>
    </submittedName>
</protein>
<feature type="transmembrane region" description="Helical" evidence="6">
    <location>
        <begin position="118"/>
        <end position="140"/>
    </location>
</feature>
<evidence type="ECO:0000256" key="4">
    <source>
        <dbReference type="ARBA" id="ARBA00022989"/>
    </source>
</evidence>
<dbReference type="InterPro" id="IPR020846">
    <property type="entry name" value="MFS_dom"/>
</dbReference>
<evidence type="ECO:0000256" key="5">
    <source>
        <dbReference type="ARBA" id="ARBA00023136"/>
    </source>
</evidence>
<evidence type="ECO:0000313" key="8">
    <source>
        <dbReference type="EMBL" id="MFC5420032.1"/>
    </source>
</evidence>
<feature type="transmembrane region" description="Helical" evidence="6">
    <location>
        <begin position="347"/>
        <end position="370"/>
    </location>
</feature>
<organism evidence="8 9">
    <name type="scientific">Bosea eneae</name>
    <dbReference type="NCBI Taxonomy" id="151454"/>
    <lineage>
        <taxon>Bacteria</taxon>
        <taxon>Pseudomonadati</taxon>
        <taxon>Pseudomonadota</taxon>
        <taxon>Alphaproteobacteria</taxon>
        <taxon>Hyphomicrobiales</taxon>
        <taxon>Boseaceae</taxon>
        <taxon>Bosea</taxon>
    </lineage>
</organism>
<dbReference type="InterPro" id="IPR011701">
    <property type="entry name" value="MFS"/>
</dbReference>
<feature type="domain" description="Major facilitator superfamily (MFS) profile" evidence="7">
    <location>
        <begin position="27"/>
        <end position="401"/>
    </location>
</feature>
<dbReference type="SUPFAM" id="SSF103473">
    <property type="entry name" value="MFS general substrate transporter"/>
    <property type="match status" value="1"/>
</dbReference>